<dbReference type="EMBL" id="CP003746">
    <property type="protein sequence ID" value="AFV00387.2"/>
    <property type="molecule type" value="Genomic_DNA"/>
</dbReference>
<keyword evidence="7" id="KW-1185">Reference proteome</keyword>
<dbReference type="Gene3D" id="1.10.10.10">
    <property type="entry name" value="Winged helix-like DNA-binding domain superfamily/Winged helix DNA-binding domain"/>
    <property type="match status" value="1"/>
</dbReference>
<accession>K4KMY5</accession>
<dbReference type="GO" id="GO:0003677">
    <property type="term" value="F:DNA binding"/>
    <property type="evidence" value="ECO:0007669"/>
    <property type="project" value="UniProtKB-KW"/>
</dbReference>
<evidence type="ECO:0000256" key="1">
    <source>
        <dbReference type="ARBA" id="ARBA00009437"/>
    </source>
</evidence>
<gene>
    <name evidence="6" type="ordered locus">M5M_16270</name>
</gene>
<evidence type="ECO:0000313" key="7">
    <source>
        <dbReference type="Proteomes" id="UP000000466"/>
    </source>
</evidence>
<evidence type="ECO:0000256" key="2">
    <source>
        <dbReference type="ARBA" id="ARBA00023015"/>
    </source>
</evidence>
<dbReference type="PROSITE" id="PS50931">
    <property type="entry name" value="HTH_LYSR"/>
    <property type="match status" value="1"/>
</dbReference>
<sequence length="307" mass="34382">MEFISTMNIRNFDLNLLVVLDALLRERSVSRAAERLSLTQPAISNALNRLRSQLDDEVMIRTANGMQPTALAKSLEEPIRRALRQIESSLNANLAFEPAQAENRFTLALTDYVELMLMPALAAHLEKAAPQISIKVVDLGREFPLQALESGEVDLAVGRFTELPARASHRRWLEEDLVILADQSTELPDPIDVDAFTRLRHLWVSGAQTKGMVDSWLESEGLSRVLSYVTPNYMMAPHLVAATGMAVVLPRRFALKYQQLLKLQVRELPMALGSFALDIAWAGLRDKDPALQWLIQSIHTLELQPPS</sequence>
<keyword evidence="2" id="KW-0805">Transcription regulation</keyword>
<evidence type="ECO:0000256" key="3">
    <source>
        <dbReference type="ARBA" id="ARBA00023125"/>
    </source>
</evidence>
<dbReference type="AlphaFoldDB" id="K4KMY5"/>
<dbReference type="KEGG" id="saga:M5M_16270"/>
<protein>
    <submittedName>
        <fullName evidence="6">Transcriptional regulator</fullName>
    </submittedName>
</protein>
<dbReference type="InterPro" id="IPR036388">
    <property type="entry name" value="WH-like_DNA-bd_sf"/>
</dbReference>
<dbReference type="Pfam" id="PF00126">
    <property type="entry name" value="HTH_1"/>
    <property type="match status" value="1"/>
</dbReference>
<dbReference type="Gene3D" id="3.40.190.10">
    <property type="entry name" value="Periplasmic binding protein-like II"/>
    <property type="match status" value="2"/>
</dbReference>
<dbReference type="CDD" id="cd08417">
    <property type="entry name" value="PBP2_Nitroaromatics_like"/>
    <property type="match status" value="1"/>
</dbReference>
<dbReference type="InterPro" id="IPR037402">
    <property type="entry name" value="YidZ_PBP2"/>
</dbReference>
<evidence type="ECO:0000259" key="5">
    <source>
        <dbReference type="PROSITE" id="PS50931"/>
    </source>
</evidence>
<dbReference type="SUPFAM" id="SSF46785">
    <property type="entry name" value="Winged helix' DNA-binding domain"/>
    <property type="match status" value="1"/>
</dbReference>
<evidence type="ECO:0000256" key="4">
    <source>
        <dbReference type="ARBA" id="ARBA00023163"/>
    </source>
</evidence>
<feature type="domain" description="HTH lysR-type" evidence="5">
    <location>
        <begin position="12"/>
        <end position="69"/>
    </location>
</feature>
<dbReference type="Pfam" id="PF03466">
    <property type="entry name" value="LysR_substrate"/>
    <property type="match status" value="1"/>
</dbReference>
<dbReference type="InterPro" id="IPR000847">
    <property type="entry name" value="LysR_HTH_N"/>
</dbReference>
<keyword evidence="3" id="KW-0238">DNA-binding</keyword>
<name>K4KMY5_SIMAS</name>
<proteinExistence type="inferred from homology"/>
<dbReference type="InterPro" id="IPR050389">
    <property type="entry name" value="LysR-type_TF"/>
</dbReference>
<dbReference type="STRING" id="1117647.M5M_16270"/>
<keyword evidence="4" id="KW-0804">Transcription</keyword>
<dbReference type="PANTHER" id="PTHR30118:SF15">
    <property type="entry name" value="TRANSCRIPTIONAL REGULATORY PROTEIN"/>
    <property type="match status" value="1"/>
</dbReference>
<evidence type="ECO:0000313" key="6">
    <source>
        <dbReference type="EMBL" id="AFV00387.2"/>
    </source>
</evidence>
<organism evidence="6 7">
    <name type="scientific">Simiduia agarivorans (strain DSM 21679 / JCM 13881 / BCRC 17597 / SA1)</name>
    <dbReference type="NCBI Taxonomy" id="1117647"/>
    <lineage>
        <taxon>Bacteria</taxon>
        <taxon>Pseudomonadati</taxon>
        <taxon>Pseudomonadota</taxon>
        <taxon>Gammaproteobacteria</taxon>
        <taxon>Cellvibrionales</taxon>
        <taxon>Cellvibrionaceae</taxon>
        <taxon>Simiduia</taxon>
    </lineage>
</organism>
<dbReference type="GO" id="GO:0003700">
    <property type="term" value="F:DNA-binding transcription factor activity"/>
    <property type="evidence" value="ECO:0007669"/>
    <property type="project" value="InterPro"/>
</dbReference>
<dbReference type="eggNOG" id="COG0583">
    <property type="taxonomic scope" value="Bacteria"/>
</dbReference>
<dbReference type="Proteomes" id="UP000000466">
    <property type="component" value="Chromosome"/>
</dbReference>
<comment type="similarity">
    <text evidence="1">Belongs to the LysR transcriptional regulatory family.</text>
</comment>
<dbReference type="PANTHER" id="PTHR30118">
    <property type="entry name" value="HTH-TYPE TRANSCRIPTIONAL REGULATOR LEUO-RELATED"/>
    <property type="match status" value="1"/>
</dbReference>
<dbReference type="PRINTS" id="PR00039">
    <property type="entry name" value="HTHLYSR"/>
</dbReference>
<dbReference type="InterPro" id="IPR005119">
    <property type="entry name" value="LysR_subst-bd"/>
</dbReference>
<dbReference type="InterPro" id="IPR036390">
    <property type="entry name" value="WH_DNA-bd_sf"/>
</dbReference>
<reference evidence="6 7" key="1">
    <citation type="journal article" date="2013" name="Genome Announc.">
        <title>Complete genome sequence of Simiduia agarivorans SA1(T), a marine bacterium able to degrade a variety of polysaccharides.</title>
        <authorList>
            <person name="Lin S.Y."/>
            <person name="Shieh W.Y."/>
            <person name="Chen J.S."/>
            <person name="Tang S.L."/>
        </authorList>
    </citation>
    <scope>NUCLEOTIDE SEQUENCE [LARGE SCALE GENOMIC DNA]</scope>
    <source>
        <strain evidence="7">DSM 21679 / JCM 13881 / BCRC 17597 / SA1</strain>
    </source>
</reference>
<dbReference type="HOGENOM" id="CLU_039613_39_0_6"/>
<dbReference type="SUPFAM" id="SSF53850">
    <property type="entry name" value="Periplasmic binding protein-like II"/>
    <property type="match status" value="1"/>
</dbReference>